<proteinExistence type="predicted"/>
<accession>A0A8J2P475</accession>
<keyword evidence="2" id="KW-1185">Reference proteome</keyword>
<name>A0A8J2P475_9HEXA</name>
<evidence type="ECO:0000313" key="2">
    <source>
        <dbReference type="Proteomes" id="UP000708208"/>
    </source>
</evidence>
<gene>
    <name evidence="1" type="ORF">AFUS01_LOCUS19915</name>
</gene>
<organism evidence="1 2">
    <name type="scientific">Allacma fusca</name>
    <dbReference type="NCBI Taxonomy" id="39272"/>
    <lineage>
        <taxon>Eukaryota</taxon>
        <taxon>Metazoa</taxon>
        <taxon>Ecdysozoa</taxon>
        <taxon>Arthropoda</taxon>
        <taxon>Hexapoda</taxon>
        <taxon>Collembola</taxon>
        <taxon>Symphypleona</taxon>
        <taxon>Sminthuridae</taxon>
        <taxon>Allacma</taxon>
    </lineage>
</organism>
<dbReference type="AlphaFoldDB" id="A0A8J2P475"/>
<reference evidence="1" key="1">
    <citation type="submission" date="2021-06" db="EMBL/GenBank/DDBJ databases">
        <authorList>
            <person name="Hodson N. C."/>
            <person name="Mongue J. A."/>
            <person name="Jaron S. K."/>
        </authorList>
    </citation>
    <scope>NUCLEOTIDE SEQUENCE</scope>
</reference>
<comment type="caution">
    <text evidence="1">The sequence shown here is derived from an EMBL/GenBank/DDBJ whole genome shotgun (WGS) entry which is preliminary data.</text>
</comment>
<sequence>MADLYSQEILLKDEKAACSLHRCSVSVQKSANGQLSIQRFIPSLEASYWLEEFEVLSSEYHKWLGKACSVLALEAIQVSLLVVAARVIFKQPENTAN</sequence>
<dbReference type="EMBL" id="CAJVCH010209961">
    <property type="protein sequence ID" value="CAG7731315.1"/>
    <property type="molecule type" value="Genomic_DNA"/>
</dbReference>
<evidence type="ECO:0000313" key="1">
    <source>
        <dbReference type="EMBL" id="CAG7731315.1"/>
    </source>
</evidence>
<protein>
    <submittedName>
        <fullName evidence="1">Uncharacterized protein</fullName>
    </submittedName>
</protein>
<dbReference type="Proteomes" id="UP000708208">
    <property type="component" value="Unassembled WGS sequence"/>
</dbReference>